<reference evidence="5 6" key="1">
    <citation type="journal article" date="2015" name="Genome Announc.">
        <title>Genome Sequence of Lactobacillus curieae CCTCC M 2011381T, a Novel Producer of Gamma-aminobutyric Acid.</title>
        <authorList>
            <person name="Wang Y."/>
            <person name="Wang Y."/>
            <person name="Lang C."/>
            <person name="Wei D."/>
            <person name="Xu P."/>
            <person name="Xie J."/>
        </authorList>
    </citation>
    <scope>NUCLEOTIDE SEQUENCE [LARGE SCALE GENOMIC DNA]</scope>
    <source>
        <strain evidence="5 6">CCTCC M 2011381</strain>
    </source>
</reference>
<dbReference type="KEGG" id="lcu:PL11_003030"/>
<keyword evidence="1" id="KW-0805">Transcription regulation</keyword>
<dbReference type="PANTHER" id="PTHR38445">
    <property type="entry name" value="HTH-TYPE TRANSCRIPTIONAL REPRESSOR YTRA"/>
    <property type="match status" value="1"/>
</dbReference>
<dbReference type="PROSITE" id="PS50949">
    <property type="entry name" value="HTH_GNTR"/>
    <property type="match status" value="1"/>
</dbReference>
<dbReference type="InterPro" id="IPR036390">
    <property type="entry name" value="WH_DNA-bd_sf"/>
</dbReference>
<dbReference type="SUPFAM" id="SSF46785">
    <property type="entry name" value="Winged helix' DNA-binding domain"/>
    <property type="match status" value="1"/>
</dbReference>
<dbReference type="PANTHER" id="PTHR38445:SF7">
    <property type="entry name" value="GNTR-FAMILY TRANSCRIPTIONAL REGULATOR"/>
    <property type="match status" value="1"/>
</dbReference>
<dbReference type="GO" id="GO:0003677">
    <property type="term" value="F:DNA binding"/>
    <property type="evidence" value="ECO:0007669"/>
    <property type="project" value="UniProtKB-KW"/>
</dbReference>
<dbReference type="eggNOG" id="COG1725">
    <property type="taxonomic scope" value="Bacteria"/>
</dbReference>
<proteinExistence type="predicted"/>
<dbReference type="InterPro" id="IPR036388">
    <property type="entry name" value="WH-like_DNA-bd_sf"/>
</dbReference>
<evidence type="ECO:0000256" key="1">
    <source>
        <dbReference type="ARBA" id="ARBA00023015"/>
    </source>
</evidence>
<dbReference type="Pfam" id="PF00392">
    <property type="entry name" value="GntR"/>
    <property type="match status" value="1"/>
</dbReference>
<sequence length="124" mass="13632">MNLIISKNSMVPIYEQIVDQIKKQMVAGQLLEGTPLPSVRSVAKDQHISALTVKKAYDQLETEGLVNTVHGKGSFIAKINSDEQVTEIGKEIKTEFGKTISKAQSLGLTDKQITELFSDELEGK</sequence>
<evidence type="ECO:0000256" key="3">
    <source>
        <dbReference type="ARBA" id="ARBA00023163"/>
    </source>
</evidence>
<protein>
    <submittedName>
        <fullName evidence="5">GntR family transcriptional regulator</fullName>
    </submittedName>
</protein>
<keyword evidence="2" id="KW-0238">DNA-binding</keyword>
<evidence type="ECO:0000313" key="6">
    <source>
        <dbReference type="Proteomes" id="UP000030361"/>
    </source>
</evidence>
<keyword evidence="6" id="KW-1185">Reference proteome</keyword>
<dbReference type="Gene3D" id="1.10.10.10">
    <property type="entry name" value="Winged helix-like DNA-binding domain superfamily/Winged helix DNA-binding domain"/>
    <property type="match status" value="1"/>
</dbReference>
<name>A0A1S6QH85_9LACO</name>
<dbReference type="OrthoDB" id="9808770at2"/>
<feature type="domain" description="HTH gntR-type" evidence="4">
    <location>
        <begin position="11"/>
        <end position="79"/>
    </location>
</feature>
<gene>
    <name evidence="5" type="ORF">PL11_003030</name>
</gene>
<dbReference type="SMART" id="SM00345">
    <property type="entry name" value="HTH_GNTR"/>
    <property type="match status" value="1"/>
</dbReference>
<dbReference type="Proteomes" id="UP000030361">
    <property type="component" value="Chromosome"/>
</dbReference>
<keyword evidence="3" id="KW-0804">Transcription</keyword>
<dbReference type="AlphaFoldDB" id="A0A1S6QH85"/>
<dbReference type="RefSeq" id="WP_035166280.1">
    <property type="nucleotide sequence ID" value="NZ_CP018906.1"/>
</dbReference>
<evidence type="ECO:0000256" key="2">
    <source>
        <dbReference type="ARBA" id="ARBA00023125"/>
    </source>
</evidence>
<dbReference type="InterPro" id="IPR000524">
    <property type="entry name" value="Tscrpt_reg_HTH_GntR"/>
</dbReference>
<organism evidence="5 6">
    <name type="scientific">Lentilactobacillus curieae</name>
    <dbReference type="NCBI Taxonomy" id="1138822"/>
    <lineage>
        <taxon>Bacteria</taxon>
        <taxon>Bacillati</taxon>
        <taxon>Bacillota</taxon>
        <taxon>Bacilli</taxon>
        <taxon>Lactobacillales</taxon>
        <taxon>Lactobacillaceae</taxon>
        <taxon>Lentilactobacillus</taxon>
    </lineage>
</organism>
<dbReference type="CDD" id="cd07377">
    <property type="entry name" value="WHTH_GntR"/>
    <property type="match status" value="1"/>
</dbReference>
<accession>A0A1S6QH85</accession>
<dbReference type="EMBL" id="CP018906">
    <property type="protein sequence ID" value="AQW20960.1"/>
    <property type="molecule type" value="Genomic_DNA"/>
</dbReference>
<evidence type="ECO:0000313" key="5">
    <source>
        <dbReference type="EMBL" id="AQW20960.1"/>
    </source>
</evidence>
<dbReference type="GO" id="GO:0003700">
    <property type="term" value="F:DNA-binding transcription factor activity"/>
    <property type="evidence" value="ECO:0007669"/>
    <property type="project" value="InterPro"/>
</dbReference>
<evidence type="ECO:0000259" key="4">
    <source>
        <dbReference type="PROSITE" id="PS50949"/>
    </source>
</evidence>